<keyword evidence="1" id="KW-0732">Signal</keyword>
<keyword evidence="3" id="KW-1185">Reference proteome</keyword>
<proteinExistence type="predicted"/>
<sequence>MCHLVTIAWSCGHTVVSFAPCVEAVSLDKGAQHEEADDRYMCCGVYYRPCKTLKLLTTPNPSSIPFCPYPSCVPNYWSCCQCQPLKPFGSLGGDESGKVRVQRRVRLQRLAPTSSAEEGATGFRLGDGVCGGVDMPEQLRASSGDPMPAVVVTAVPCPSSMACQGCYAEEHVNDIKISLQELRECMAEQQDKVPLLVKETAYKGKTDCGHAVDILSLRDRLQEMIAAGRPE</sequence>
<name>A0ABP0DMH0_9PEZI</name>
<comment type="caution">
    <text evidence="2">The sequence shown here is derived from an EMBL/GenBank/DDBJ whole genome shotgun (WGS) entry which is preliminary data.</text>
</comment>
<dbReference type="EMBL" id="CAWUON010000048">
    <property type="protein sequence ID" value="CAK7269478.1"/>
    <property type="molecule type" value="Genomic_DNA"/>
</dbReference>
<gene>
    <name evidence="2" type="ORF">SEPCBS119000_003589</name>
</gene>
<dbReference type="Proteomes" id="UP001642502">
    <property type="component" value="Unassembled WGS sequence"/>
</dbReference>
<evidence type="ECO:0000313" key="3">
    <source>
        <dbReference type="Proteomes" id="UP001642502"/>
    </source>
</evidence>
<evidence type="ECO:0000313" key="2">
    <source>
        <dbReference type="EMBL" id="CAK7269478.1"/>
    </source>
</evidence>
<evidence type="ECO:0000256" key="1">
    <source>
        <dbReference type="SAM" id="SignalP"/>
    </source>
</evidence>
<organism evidence="2 3">
    <name type="scientific">Sporothrix epigloea</name>
    <dbReference type="NCBI Taxonomy" id="1892477"/>
    <lineage>
        <taxon>Eukaryota</taxon>
        <taxon>Fungi</taxon>
        <taxon>Dikarya</taxon>
        <taxon>Ascomycota</taxon>
        <taxon>Pezizomycotina</taxon>
        <taxon>Sordariomycetes</taxon>
        <taxon>Sordariomycetidae</taxon>
        <taxon>Ophiostomatales</taxon>
        <taxon>Ophiostomataceae</taxon>
        <taxon>Sporothrix</taxon>
    </lineage>
</organism>
<protein>
    <submittedName>
        <fullName evidence="2">Uncharacterized protein</fullName>
    </submittedName>
</protein>
<feature type="signal peptide" evidence="1">
    <location>
        <begin position="1"/>
        <end position="24"/>
    </location>
</feature>
<accession>A0ABP0DMH0</accession>
<feature type="chain" id="PRO_5045980798" evidence="1">
    <location>
        <begin position="25"/>
        <end position="231"/>
    </location>
</feature>
<reference evidence="2 3" key="1">
    <citation type="submission" date="2024-01" db="EMBL/GenBank/DDBJ databases">
        <authorList>
            <person name="Allen C."/>
            <person name="Tagirdzhanova G."/>
        </authorList>
    </citation>
    <scope>NUCLEOTIDE SEQUENCE [LARGE SCALE GENOMIC DNA]</scope>
    <source>
        <strain evidence="2 3">CBS 119000</strain>
    </source>
</reference>